<keyword evidence="2" id="KW-1185">Reference proteome</keyword>
<gene>
    <name evidence="1" type="ORF">KM842_00400</name>
</gene>
<evidence type="ECO:0000313" key="2">
    <source>
        <dbReference type="Proteomes" id="UP000681794"/>
    </source>
</evidence>
<evidence type="ECO:0000313" key="1">
    <source>
        <dbReference type="EMBL" id="QWS33723.1"/>
    </source>
</evidence>
<dbReference type="EMBL" id="CP076544">
    <property type="protein sequence ID" value="QWS33723.1"/>
    <property type="molecule type" value="Genomic_DNA"/>
</dbReference>
<proteinExistence type="predicted"/>
<reference evidence="1" key="1">
    <citation type="submission" date="2021-06" db="EMBL/GenBank/DDBJ databases">
        <authorList>
            <person name="Ellington A.J."/>
            <person name="Bryan N.C."/>
            <person name="Christner B.C."/>
            <person name="Reisch C.R."/>
        </authorList>
    </citation>
    <scope>NUCLEOTIDE SEQUENCE</scope>
    <source>
        <strain evidence="1">L6-1</strain>
    </source>
</reference>
<name>A0ACD1E3X9_9MICO</name>
<accession>A0ACD1E3X9</accession>
<organism evidence="1 2">
    <name type="scientific">Curtobacterium aetherium</name>
    <dbReference type="NCBI Taxonomy" id="2841594"/>
    <lineage>
        <taxon>Bacteria</taxon>
        <taxon>Bacillati</taxon>
        <taxon>Actinomycetota</taxon>
        <taxon>Actinomycetes</taxon>
        <taxon>Micrococcales</taxon>
        <taxon>Microbacteriaceae</taxon>
        <taxon>Curtobacterium</taxon>
    </lineage>
</organism>
<dbReference type="Proteomes" id="UP000681794">
    <property type="component" value="Chromosome"/>
</dbReference>
<sequence length="245" mass="24636">MRTITTAVAAAALVLGLTGCSVGDTGGSTTPPRSSSGASTPAPSAAASGDTSGTPSADGTTAATEAHTAEELSAVFRRIQFKPGEFDTTDAMLDSVYPGLTVSDASCLAPFGVGWDGDDTSGPVAFGTSNDRSMTAVVASTGDVEAATDLVDDARDALTRCADGSELFTMDGQRVETTVAPMRSTLTGTDESLGWRIRGTVGGAPFTLVGLTGRVGGDVVALVGWDPASNTTNVPLASQMFVDDL</sequence>
<protein>
    <submittedName>
        <fullName evidence="1">Uncharacterized protein</fullName>
    </submittedName>
</protein>